<name>A0A0F8YF92_9ZZZZ</name>
<dbReference type="GO" id="GO:0004061">
    <property type="term" value="F:arylformamidase activity"/>
    <property type="evidence" value="ECO:0007669"/>
    <property type="project" value="InterPro"/>
</dbReference>
<dbReference type="SUPFAM" id="SSF102198">
    <property type="entry name" value="Putative cyclase"/>
    <property type="match status" value="1"/>
</dbReference>
<organism evidence="1">
    <name type="scientific">marine sediment metagenome</name>
    <dbReference type="NCBI Taxonomy" id="412755"/>
    <lineage>
        <taxon>unclassified sequences</taxon>
        <taxon>metagenomes</taxon>
        <taxon>ecological metagenomes</taxon>
    </lineage>
</organism>
<gene>
    <name evidence="1" type="ORF">LCGC14_2826700</name>
</gene>
<dbReference type="Gene3D" id="3.50.30.50">
    <property type="entry name" value="Putative cyclase"/>
    <property type="match status" value="1"/>
</dbReference>
<sequence>MKLVDLSGPIYTGMWSYGDPFPEFKLVDIKEPEWVKEFSPKSQSFEGFCMLTGTYIDGPAHAFGLEKEKPMHELHLEKIFGVDAYILQFDLTVLPKQGRRPYVTLKHVKEAEKEKIPQDALILLSTGWGQHWEKANYLTDAWFLHKDAAEYLAGKRPLILGFDTPYADNLENEQGNWNIIYGAGTTLLAPLINTEKIGKYKVKLFIAPLNILNTTGLPVRVIISEDSDV</sequence>
<protein>
    <recommendedName>
        <fullName evidence="2">Cyclase family protein</fullName>
    </recommendedName>
</protein>
<dbReference type="InterPro" id="IPR037175">
    <property type="entry name" value="KFase_sf"/>
</dbReference>
<proteinExistence type="predicted"/>
<dbReference type="EMBL" id="LAZR01053727">
    <property type="protein sequence ID" value="KKK80118.1"/>
    <property type="molecule type" value="Genomic_DNA"/>
</dbReference>
<dbReference type="InterPro" id="IPR007325">
    <property type="entry name" value="KFase/CYL"/>
</dbReference>
<comment type="caution">
    <text evidence="1">The sequence shown here is derived from an EMBL/GenBank/DDBJ whole genome shotgun (WGS) entry which is preliminary data.</text>
</comment>
<reference evidence="1" key="1">
    <citation type="journal article" date="2015" name="Nature">
        <title>Complex archaea that bridge the gap between prokaryotes and eukaryotes.</title>
        <authorList>
            <person name="Spang A."/>
            <person name="Saw J.H."/>
            <person name="Jorgensen S.L."/>
            <person name="Zaremba-Niedzwiedzka K."/>
            <person name="Martijn J."/>
            <person name="Lind A.E."/>
            <person name="van Eijk R."/>
            <person name="Schleper C."/>
            <person name="Guy L."/>
            <person name="Ettema T.J."/>
        </authorList>
    </citation>
    <scope>NUCLEOTIDE SEQUENCE</scope>
</reference>
<evidence type="ECO:0008006" key="2">
    <source>
        <dbReference type="Google" id="ProtNLM"/>
    </source>
</evidence>
<dbReference type="GO" id="GO:0019441">
    <property type="term" value="P:L-tryptophan catabolic process to kynurenine"/>
    <property type="evidence" value="ECO:0007669"/>
    <property type="project" value="InterPro"/>
</dbReference>
<evidence type="ECO:0000313" key="1">
    <source>
        <dbReference type="EMBL" id="KKK80118.1"/>
    </source>
</evidence>
<accession>A0A0F8YF92</accession>
<dbReference type="Pfam" id="PF04199">
    <property type="entry name" value="Cyclase"/>
    <property type="match status" value="1"/>
</dbReference>
<dbReference type="AlphaFoldDB" id="A0A0F8YF92"/>